<dbReference type="PANTHER" id="PTHR33452">
    <property type="entry name" value="OXIDOREDUCTASE CATD-RELATED"/>
    <property type="match status" value="1"/>
</dbReference>
<keyword evidence="9" id="KW-1185">Reference proteome</keyword>
<protein>
    <submittedName>
        <fullName evidence="8">Putative oxidoreductase</fullName>
    </submittedName>
</protein>
<comment type="similarity">
    <text evidence="2">Belongs to the DoxX family.</text>
</comment>
<keyword evidence="5 7" id="KW-1133">Transmembrane helix</keyword>
<dbReference type="RefSeq" id="WP_093201767.1">
    <property type="nucleotide sequence ID" value="NZ_FNGS01000004.1"/>
</dbReference>
<keyword evidence="6 7" id="KW-0472">Membrane</keyword>
<dbReference type="GO" id="GO:0005886">
    <property type="term" value="C:plasma membrane"/>
    <property type="evidence" value="ECO:0007669"/>
    <property type="project" value="UniProtKB-SubCell"/>
</dbReference>
<gene>
    <name evidence="8" type="ORF">SAMN04488090_2221</name>
</gene>
<evidence type="ECO:0000256" key="1">
    <source>
        <dbReference type="ARBA" id="ARBA00004651"/>
    </source>
</evidence>
<dbReference type="OrthoDB" id="9813193at2"/>
<reference evidence="8 9" key="1">
    <citation type="submission" date="2016-10" db="EMBL/GenBank/DDBJ databases">
        <authorList>
            <person name="de Groot N.N."/>
        </authorList>
    </citation>
    <scope>NUCLEOTIDE SEQUENCE [LARGE SCALE GENOMIC DNA]</scope>
    <source>
        <strain evidence="8 9">DSM 21668</strain>
    </source>
</reference>
<keyword evidence="3" id="KW-1003">Cell membrane</keyword>
<keyword evidence="4 7" id="KW-0812">Transmembrane</keyword>
<feature type="transmembrane region" description="Helical" evidence="7">
    <location>
        <begin position="81"/>
        <end position="100"/>
    </location>
</feature>
<feature type="transmembrane region" description="Helical" evidence="7">
    <location>
        <begin position="7"/>
        <end position="30"/>
    </location>
</feature>
<accession>A0A1G9PKX2</accession>
<dbReference type="InterPro" id="IPR051907">
    <property type="entry name" value="DoxX-like_oxidoreductase"/>
</dbReference>
<dbReference type="EMBL" id="FNGS01000004">
    <property type="protein sequence ID" value="SDL99364.1"/>
    <property type="molecule type" value="Genomic_DNA"/>
</dbReference>
<comment type="subcellular location">
    <subcellularLocation>
        <location evidence="1">Cell membrane</location>
        <topology evidence="1">Multi-pass membrane protein</topology>
    </subcellularLocation>
</comment>
<organism evidence="8 9">
    <name type="scientific">Siphonobacter aquaeclarae</name>
    <dbReference type="NCBI Taxonomy" id="563176"/>
    <lineage>
        <taxon>Bacteria</taxon>
        <taxon>Pseudomonadati</taxon>
        <taxon>Bacteroidota</taxon>
        <taxon>Cytophagia</taxon>
        <taxon>Cytophagales</taxon>
        <taxon>Cytophagaceae</taxon>
        <taxon>Siphonobacter</taxon>
    </lineage>
</organism>
<evidence type="ECO:0000313" key="8">
    <source>
        <dbReference type="EMBL" id="SDL99364.1"/>
    </source>
</evidence>
<evidence type="ECO:0000256" key="6">
    <source>
        <dbReference type="ARBA" id="ARBA00023136"/>
    </source>
</evidence>
<dbReference type="AlphaFoldDB" id="A0A1G9PKX2"/>
<evidence type="ECO:0000256" key="7">
    <source>
        <dbReference type="SAM" id="Phobius"/>
    </source>
</evidence>
<dbReference type="Proteomes" id="UP000198901">
    <property type="component" value="Unassembled WGS sequence"/>
</dbReference>
<dbReference type="InterPro" id="IPR032808">
    <property type="entry name" value="DoxX"/>
</dbReference>
<proteinExistence type="inferred from homology"/>
<dbReference type="PANTHER" id="PTHR33452:SF1">
    <property type="entry name" value="INNER MEMBRANE PROTEIN YPHA-RELATED"/>
    <property type="match status" value="1"/>
</dbReference>
<evidence type="ECO:0000313" key="9">
    <source>
        <dbReference type="Proteomes" id="UP000198901"/>
    </source>
</evidence>
<name>A0A1G9PKX2_9BACT</name>
<feature type="transmembrane region" description="Helical" evidence="7">
    <location>
        <begin position="50"/>
        <end position="74"/>
    </location>
</feature>
<sequence length="137" mass="14834">MRKLFSVSYTLTSVNLAALVLRLGFGILMINHGYGKLTNFAQYQPKFLDFLGLGTGTSLGLAIFAEFFCSILLVLGLFTRLATIPLIILSLVIIFVAHGADFFGEAEAGAHYLAAYVAILLLGPGDYSLDRVLNRNA</sequence>
<evidence type="ECO:0000256" key="4">
    <source>
        <dbReference type="ARBA" id="ARBA00022692"/>
    </source>
</evidence>
<evidence type="ECO:0000256" key="3">
    <source>
        <dbReference type="ARBA" id="ARBA00022475"/>
    </source>
</evidence>
<evidence type="ECO:0000256" key="5">
    <source>
        <dbReference type="ARBA" id="ARBA00022989"/>
    </source>
</evidence>
<dbReference type="Pfam" id="PF07681">
    <property type="entry name" value="DoxX"/>
    <property type="match status" value="1"/>
</dbReference>
<evidence type="ECO:0000256" key="2">
    <source>
        <dbReference type="ARBA" id="ARBA00006679"/>
    </source>
</evidence>
<feature type="transmembrane region" description="Helical" evidence="7">
    <location>
        <begin position="112"/>
        <end position="129"/>
    </location>
</feature>